<dbReference type="InterPro" id="IPR024925">
    <property type="entry name" value="Malonyl_CoA-ACP_transAc"/>
</dbReference>
<dbReference type="InterPro" id="IPR001227">
    <property type="entry name" value="Ac_transferase_dom_sf"/>
</dbReference>
<evidence type="ECO:0000256" key="5">
    <source>
        <dbReference type="ARBA" id="ARBA00048462"/>
    </source>
</evidence>
<dbReference type="InterPro" id="IPR016035">
    <property type="entry name" value="Acyl_Trfase/lysoPLipase"/>
</dbReference>
<dbReference type="PANTHER" id="PTHR42681">
    <property type="entry name" value="MALONYL-COA-ACYL CARRIER PROTEIN TRANSACYLASE, MITOCHONDRIAL"/>
    <property type="match status" value="1"/>
</dbReference>
<dbReference type="InterPro" id="IPR050858">
    <property type="entry name" value="Mal-CoA-ACP_Trans/PKS_FabD"/>
</dbReference>
<evidence type="ECO:0000256" key="2">
    <source>
        <dbReference type="ARBA" id="ARBA00013258"/>
    </source>
</evidence>
<sequence>MRCLLFPGQGVQRKGMGAELFARFPEATALADEVLGYSVEELCVRDPERRLRDTRYAQPAVFFVNALMGLSEIGHDYYAGHSLGEYNALVAGGVLELADALRLVRRRAELMSEITGGGMSAVQGVPVAFVRRALIETGLTGVFVANLNADTQTTIAGDRTEVAVAAKAIALLPGARVVPINVSGPFHTPLMAPAEARFREVLAEFDFRPAITPVVSSVTGALFDGPDLLARQLSSPVEWVRTVTTLRAAGLTDFDEVHGRTLSSLVHKIA</sequence>
<evidence type="ECO:0000313" key="8">
    <source>
        <dbReference type="EMBL" id="PRY37483.1"/>
    </source>
</evidence>
<dbReference type="GO" id="GO:0005829">
    <property type="term" value="C:cytosol"/>
    <property type="evidence" value="ECO:0007669"/>
    <property type="project" value="TreeGrafter"/>
</dbReference>
<dbReference type="PIRSF" id="PIRSF000446">
    <property type="entry name" value="Mct"/>
    <property type="match status" value="1"/>
</dbReference>
<dbReference type="PANTHER" id="PTHR42681:SF1">
    <property type="entry name" value="MALONYL-COA-ACYL CARRIER PROTEIN TRANSACYLASE, MITOCHONDRIAL"/>
    <property type="match status" value="1"/>
</dbReference>
<keyword evidence="4" id="KW-0012">Acyltransferase</keyword>
<dbReference type="InterPro" id="IPR014043">
    <property type="entry name" value="Acyl_transferase_dom"/>
</dbReference>
<keyword evidence="9" id="KW-1185">Reference proteome</keyword>
<accession>A0A2T0SVT8</accession>
<feature type="domain" description="Malonyl-CoA:ACP transacylase (MAT)" evidence="7">
    <location>
        <begin position="5"/>
        <end position="269"/>
    </location>
</feature>
<dbReference type="Proteomes" id="UP000239494">
    <property type="component" value="Unassembled WGS sequence"/>
</dbReference>
<keyword evidence="3 8" id="KW-0808">Transferase</keyword>
<name>A0A2T0SVT8_9PSEU</name>
<reference evidence="8 9" key="1">
    <citation type="submission" date="2018-03" db="EMBL/GenBank/DDBJ databases">
        <title>Genomic Encyclopedia of Archaeal and Bacterial Type Strains, Phase II (KMG-II): from individual species to whole genera.</title>
        <authorList>
            <person name="Goeker M."/>
        </authorList>
    </citation>
    <scope>NUCLEOTIDE SEQUENCE [LARGE SCALE GENOMIC DNA]</scope>
    <source>
        <strain evidence="8 9">DSM 44720</strain>
    </source>
</reference>
<dbReference type="EC" id="2.3.1.39" evidence="2"/>
<dbReference type="SUPFAM" id="SSF52151">
    <property type="entry name" value="FabD/lysophospholipase-like"/>
    <property type="match status" value="1"/>
</dbReference>
<feature type="active site" evidence="6">
    <location>
        <position position="82"/>
    </location>
</feature>
<proteinExistence type="inferred from homology"/>
<comment type="similarity">
    <text evidence="1">Belongs to the FabD family.</text>
</comment>
<dbReference type="SUPFAM" id="SSF55048">
    <property type="entry name" value="Probable ACP-binding domain of malonyl-CoA ACP transacylase"/>
    <property type="match status" value="1"/>
</dbReference>
<dbReference type="Pfam" id="PF00698">
    <property type="entry name" value="Acyl_transf_1"/>
    <property type="match status" value="1"/>
</dbReference>
<dbReference type="GO" id="GO:0006633">
    <property type="term" value="P:fatty acid biosynthetic process"/>
    <property type="evidence" value="ECO:0007669"/>
    <property type="project" value="TreeGrafter"/>
</dbReference>
<dbReference type="SMART" id="SM00827">
    <property type="entry name" value="PKS_AT"/>
    <property type="match status" value="1"/>
</dbReference>
<evidence type="ECO:0000313" key="9">
    <source>
        <dbReference type="Proteomes" id="UP000239494"/>
    </source>
</evidence>
<dbReference type="GO" id="GO:0004314">
    <property type="term" value="F:[acyl-carrier-protein] S-malonyltransferase activity"/>
    <property type="evidence" value="ECO:0007669"/>
    <property type="project" value="UniProtKB-EC"/>
</dbReference>
<evidence type="ECO:0000259" key="7">
    <source>
        <dbReference type="SMART" id="SM00827"/>
    </source>
</evidence>
<evidence type="ECO:0000256" key="6">
    <source>
        <dbReference type="PIRSR" id="PIRSR000446-1"/>
    </source>
</evidence>
<comment type="caution">
    <text evidence="8">The sequence shown here is derived from an EMBL/GenBank/DDBJ whole genome shotgun (WGS) entry which is preliminary data.</text>
</comment>
<dbReference type="Gene3D" id="3.40.366.10">
    <property type="entry name" value="Malonyl-Coenzyme A Acyl Carrier Protein, domain 2"/>
    <property type="match status" value="1"/>
</dbReference>
<dbReference type="InterPro" id="IPR016036">
    <property type="entry name" value="Malonyl_transacylase_ACP-bd"/>
</dbReference>
<feature type="active site" evidence="6">
    <location>
        <position position="187"/>
    </location>
</feature>
<evidence type="ECO:0000256" key="4">
    <source>
        <dbReference type="ARBA" id="ARBA00023315"/>
    </source>
</evidence>
<dbReference type="RefSeq" id="WP_146174976.1">
    <property type="nucleotide sequence ID" value="NZ_PVTF01000010.1"/>
</dbReference>
<dbReference type="OrthoDB" id="3543921at2"/>
<evidence type="ECO:0000256" key="1">
    <source>
        <dbReference type="ARBA" id="ARBA00008217"/>
    </source>
</evidence>
<comment type="catalytic activity">
    <reaction evidence="5">
        <text>holo-[ACP] + malonyl-CoA = malonyl-[ACP] + CoA</text>
        <dbReference type="Rhea" id="RHEA:41792"/>
        <dbReference type="Rhea" id="RHEA-COMP:9623"/>
        <dbReference type="Rhea" id="RHEA-COMP:9685"/>
        <dbReference type="ChEBI" id="CHEBI:57287"/>
        <dbReference type="ChEBI" id="CHEBI:57384"/>
        <dbReference type="ChEBI" id="CHEBI:64479"/>
        <dbReference type="ChEBI" id="CHEBI:78449"/>
        <dbReference type="EC" id="2.3.1.39"/>
    </reaction>
</comment>
<dbReference type="AlphaFoldDB" id="A0A2T0SVT8"/>
<dbReference type="EMBL" id="PVTF01000010">
    <property type="protein sequence ID" value="PRY37483.1"/>
    <property type="molecule type" value="Genomic_DNA"/>
</dbReference>
<organism evidence="8 9">
    <name type="scientific">Umezawaea tangerina</name>
    <dbReference type="NCBI Taxonomy" id="84725"/>
    <lineage>
        <taxon>Bacteria</taxon>
        <taxon>Bacillati</taxon>
        <taxon>Actinomycetota</taxon>
        <taxon>Actinomycetes</taxon>
        <taxon>Pseudonocardiales</taxon>
        <taxon>Pseudonocardiaceae</taxon>
        <taxon>Umezawaea</taxon>
    </lineage>
</organism>
<protein>
    <recommendedName>
        <fullName evidence="2">[acyl-carrier-protein] S-malonyltransferase</fullName>
        <ecNumber evidence="2">2.3.1.39</ecNumber>
    </recommendedName>
</protein>
<gene>
    <name evidence="8" type="ORF">CLV43_110295</name>
</gene>
<dbReference type="Gene3D" id="3.30.70.250">
    <property type="entry name" value="Malonyl-CoA ACP transacylase, ACP-binding"/>
    <property type="match status" value="1"/>
</dbReference>
<evidence type="ECO:0000256" key="3">
    <source>
        <dbReference type="ARBA" id="ARBA00022679"/>
    </source>
</evidence>